<dbReference type="OrthoDB" id="9793014at2"/>
<dbReference type="SFLD" id="SFLDS00003">
    <property type="entry name" value="Haloacid_Dehalogenase"/>
    <property type="match status" value="1"/>
</dbReference>
<keyword evidence="7" id="KW-1185">Reference proteome</keyword>
<dbReference type="EMBL" id="UGVN01000001">
    <property type="protein sequence ID" value="SUE37316.1"/>
    <property type="molecule type" value="Genomic_DNA"/>
</dbReference>
<dbReference type="SUPFAM" id="SSF56784">
    <property type="entry name" value="HAD-like"/>
    <property type="match status" value="1"/>
</dbReference>
<dbReference type="RefSeq" id="WP_019460487.1">
    <property type="nucleotide sequence ID" value="NZ_AP031462.1"/>
</dbReference>
<dbReference type="Proteomes" id="UP000254919">
    <property type="component" value="Unassembled WGS sequence"/>
</dbReference>
<evidence type="ECO:0000313" key="7">
    <source>
        <dbReference type="Proteomes" id="UP000054844"/>
    </source>
</evidence>
<dbReference type="InterPro" id="IPR023214">
    <property type="entry name" value="HAD_sf"/>
</dbReference>
<name>A0A1S8D3Q7_9PROT</name>
<dbReference type="GO" id="GO:0008967">
    <property type="term" value="F:phosphoglycolate phosphatase activity"/>
    <property type="evidence" value="ECO:0007669"/>
    <property type="project" value="UniProtKB-EC"/>
</dbReference>
<dbReference type="Pfam" id="PF00702">
    <property type="entry name" value="Hydrolase"/>
    <property type="match status" value="1"/>
</dbReference>
<dbReference type="InterPro" id="IPR036412">
    <property type="entry name" value="HAD-like_sf"/>
</dbReference>
<keyword evidence="6" id="KW-0378">Hydrolase</keyword>
<proteinExistence type="inferred from homology"/>
<dbReference type="AlphaFoldDB" id="A0A1S8D3Q7"/>
<accession>A0A1S8D3Q7</accession>
<evidence type="ECO:0000313" key="8">
    <source>
        <dbReference type="Proteomes" id="UP000254919"/>
    </source>
</evidence>
<dbReference type="EC" id="3.1.3.18" evidence="4"/>
<evidence type="ECO:0000256" key="3">
    <source>
        <dbReference type="ARBA" id="ARBA00006171"/>
    </source>
</evidence>
<dbReference type="InterPro" id="IPR023198">
    <property type="entry name" value="PGP-like_dom2"/>
</dbReference>
<evidence type="ECO:0000313" key="6">
    <source>
        <dbReference type="EMBL" id="SUE37316.1"/>
    </source>
</evidence>
<dbReference type="InterPro" id="IPR050155">
    <property type="entry name" value="HAD-like_hydrolase_sf"/>
</dbReference>
<dbReference type="Gene3D" id="3.40.50.1000">
    <property type="entry name" value="HAD superfamily/HAD-like"/>
    <property type="match status" value="1"/>
</dbReference>
<dbReference type="PANTHER" id="PTHR43434">
    <property type="entry name" value="PHOSPHOGLYCOLATE PHOSPHATASE"/>
    <property type="match status" value="1"/>
</dbReference>
<dbReference type="Proteomes" id="UP000054844">
    <property type="component" value="Unassembled WGS sequence"/>
</dbReference>
<comment type="similarity">
    <text evidence="3">Belongs to the HAD-like hydrolase superfamily. CbbY/CbbZ/Gph/YieH family.</text>
</comment>
<dbReference type="STRING" id="207340.APZ41_012040"/>
<dbReference type="Gene3D" id="1.10.150.240">
    <property type="entry name" value="Putative phosphatase, domain 2"/>
    <property type="match status" value="1"/>
</dbReference>
<organism evidence="5 7">
    <name type="scientific">Roseomonas mucosa</name>
    <dbReference type="NCBI Taxonomy" id="207340"/>
    <lineage>
        <taxon>Bacteria</taxon>
        <taxon>Pseudomonadati</taxon>
        <taxon>Pseudomonadota</taxon>
        <taxon>Alphaproteobacteria</taxon>
        <taxon>Acetobacterales</taxon>
        <taxon>Roseomonadaceae</taxon>
        <taxon>Roseomonas</taxon>
    </lineage>
</organism>
<sequence>MERICLLDLDGTLIDSAADIRDALNRLMARRGLPGFAMPEVHRMIGDGVAVLVRRALEARGQAFDPAALAKFVPDYEAHANEQTAPFAGVPEVLAELRREGWRLAVCTNKPVAAARLILEHLGLAPLVDALAGGDSFPVRKPDPGHLLGTLRLMGVTAEGSAPPGVVMVGDHANDIRSARGAGAAPVFAAWGYGLPEMADGAPVAASPADLPALLARIGGRD</sequence>
<evidence type="ECO:0000313" key="5">
    <source>
        <dbReference type="EMBL" id="ONH82963.1"/>
    </source>
</evidence>
<dbReference type="GeneID" id="99635125"/>
<dbReference type="SFLD" id="SFLDG01129">
    <property type="entry name" value="C1.5:_HAD__Beta-PGM__Phosphata"/>
    <property type="match status" value="1"/>
</dbReference>
<evidence type="ECO:0000256" key="2">
    <source>
        <dbReference type="ARBA" id="ARBA00004818"/>
    </source>
</evidence>
<protein>
    <recommendedName>
        <fullName evidence="4">phosphoglycolate phosphatase</fullName>
        <ecNumber evidence="4">3.1.3.18</ecNumber>
    </recommendedName>
</protein>
<dbReference type="InterPro" id="IPR006439">
    <property type="entry name" value="HAD-SF_hydro_IA"/>
</dbReference>
<dbReference type="PANTHER" id="PTHR43434:SF1">
    <property type="entry name" value="PHOSPHOGLYCOLATE PHOSPHATASE"/>
    <property type="match status" value="1"/>
</dbReference>
<evidence type="ECO:0000256" key="4">
    <source>
        <dbReference type="ARBA" id="ARBA00013078"/>
    </source>
</evidence>
<dbReference type="EMBL" id="LLWF02000036">
    <property type="protein sequence ID" value="ONH82963.1"/>
    <property type="molecule type" value="Genomic_DNA"/>
</dbReference>
<dbReference type="GO" id="GO:0006281">
    <property type="term" value="P:DNA repair"/>
    <property type="evidence" value="ECO:0007669"/>
    <property type="project" value="TreeGrafter"/>
</dbReference>
<comment type="pathway">
    <text evidence="2">Organic acid metabolism; glycolate biosynthesis; glycolate from 2-phosphoglycolate: step 1/1.</text>
</comment>
<reference evidence="6 8" key="2">
    <citation type="submission" date="2018-06" db="EMBL/GenBank/DDBJ databases">
        <authorList>
            <consortium name="Pathogen Informatics"/>
            <person name="Doyle S."/>
        </authorList>
    </citation>
    <scope>NUCLEOTIDE SEQUENCE [LARGE SCALE GENOMIC DNA]</scope>
    <source>
        <strain evidence="6 8">NCTC13291</strain>
    </source>
</reference>
<dbReference type="NCBIfam" id="TIGR01549">
    <property type="entry name" value="HAD-SF-IA-v1"/>
    <property type="match status" value="1"/>
</dbReference>
<dbReference type="PRINTS" id="PR00413">
    <property type="entry name" value="HADHALOGNASE"/>
</dbReference>
<comment type="catalytic activity">
    <reaction evidence="1">
        <text>2-phosphoglycolate + H2O = glycolate + phosphate</text>
        <dbReference type="Rhea" id="RHEA:14369"/>
        <dbReference type="ChEBI" id="CHEBI:15377"/>
        <dbReference type="ChEBI" id="CHEBI:29805"/>
        <dbReference type="ChEBI" id="CHEBI:43474"/>
        <dbReference type="ChEBI" id="CHEBI:58033"/>
        <dbReference type="EC" id="3.1.3.18"/>
    </reaction>
</comment>
<gene>
    <name evidence="6" type="primary">gph_1</name>
    <name evidence="5" type="ORF">APZ41_012040</name>
    <name evidence="6" type="ORF">NCTC13291_00100</name>
</gene>
<evidence type="ECO:0000256" key="1">
    <source>
        <dbReference type="ARBA" id="ARBA00000830"/>
    </source>
</evidence>
<reference evidence="5 7" key="1">
    <citation type="submission" date="2016-12" db="EMBL/GenBank/DDBJ databases">
        <title>Draft genome sequence of Roseomonas mucosa strain AU37, isolated from a peripheral intravenous catheter.</title>
        <authorList>
            <person name="Choudhury M.A."/>
            <person name="Sidjabat H.E."/>
            <person name="Wailan A.M."/>
            <person name="Zhang L."/>
            <person name="Marsh N.M."/>
            <person name="Rickard C.M."/>
            <person name="Davies M."/>
            <person name="Mcmillan D.J."/>
        </authorList>
    </citation>
    <scope>NUCLEOTIDE SEQUENCE [LARGE SCALE GENOMIC DNA]</scope>
    <source>
        <strain evidence="5 7">SAVE376</strain>
    </source>
</reference>
<dbReference type="GO" id="GO:0005829">
    <property type="term" value="C:cytosol"/>
    <property type="evidence" value="ECO:0007669"/>
    <property type="project" value="TreeGrafter"/>
</dbReference>